<dbReference type="EMBL" id="BQNB010009402">
    <property type="protein sequence ID" value="GJS63041.1"/>
    <property type="molecule type" value="Genomic_DNA"/>
</dbReference>
<feature type="coiled-coil region" evidence="1">
    <location>
        <begin position="105"/>
        <end position="132"/>
    </location>
</feature>
<evidence type="ECO:0000313" key="2">
    <source>
        <dbReference type="EMBL" id="GJS63041.1"/>
    </source>
</evidence>
<accession>A0ABQ4XCP5</accession>
<sequence length="223" mass="24579">MTDAQTNQETEEAHVTLTTDTLVVQQQSSSVSSDLVAKFINPSPDTGIDSILNPNATVSVIPFSATIIPQTPIPIIQPQQQTNDSTTTTTIPTTTVPEIPNFASLLGFKRRVSSLESDLSELKQTNQFAEALSSIPGIVDKYLETKVKDMVDVVVHLKSYKLRDEAKAENQYFLNSLDSNVKIIIKEQVKAQTSKIITKVEKYVTETLEAEVLVRSTNQPQKS</sequence>
<organism evidence="2 3">
    <name type="scientific">Tanacetum coccineum</name>
    <dbReference type="NCBI Taxonomy" id="301880"/>
    <lineage>
        <taxon>Eukaryota</taxon>
        <taxon>Viridiplantae</taxon>
        <taxon>Streptophyta</taxon>
        <taxon>Embryophyta</taxon>
        <taxon>Tracheophyta</taxon>
        <taxon>Spermatophyta</taxon>
        <taxon>Magnoliopsida</taxon>
        <taxon>eudicotyledons</taxon>
        <taxon>Gunneridae</taxon>
        <taxon>Pentapetalae</taxon>
        <taxon>asterids</taxon>
        <taxon>campanulids</taxon>
        <taxon>Asterales</taxon>
        <taxon>Asteraceae</taxon>
        <taxon>Asteroideae</taxon>
        <taxon>Anthemideae</taxon>
        <taxon>Anthemidinae</taxon>
        <taxon>Tanacetum</taxon>
    </lineage>
</organism>
<gene>
    <name evidence="2" type="ORF">Tco_0677605</name>
</gene>
<reference evidence="2" key="1">
    <citation type="journal article" date="2022" name="Int. J. Mol. Sci.">
        <title>Draft Genome of Tanacetum Coccineum: Genomic Comparison of Closely Related Tanacetum-Family Plants.</title>
        <authorList>
            <person name="Yamashiro T."/>
            <person name="Shiraishi A."/>
            <person name="Nakayama K."/>
            <person name="Satake H."/>
        </authorList>
    </citation>
    <scope>NUCLEOTIDE SEQUENCE</scope>
</reference>
<comment type="caution">
    <text evidence="2">The sequence shown here is derived from an EMBL/GenBank/DDBJ whole genome shotgun (WGS) entry which is preliminary data.</text>
</comment>
<proteinExistence type="predicted"/>
<protein>
    <submittedName>
        <fullName evidence="2">Uncharacterized protein</fullName>
    </submittedName>
</protein>
<evidence type="ECO:0000256" key="1">
    <source>
        <dbReference type="SAM" id="Coils"/>
    </source>
</evidence>
<dbReference type="Proteomes" id="UP001151760">
    <property type="component" value="Unassembled WGS sequence"/>
</dbReference>
<keyword evidence="1" id="KW-0175">Coiled coil</keyword>
<reference evidence="2" key="2">
    <citation type="submission" date="2022-01" db="EMBL/GenBank/DDBJ databases">
        <authorList>
            <person name="Yamashiro T."/>
            <person name="Shiraishi A."/>
            <person name="Satake H."/>
            <person name="Nakayama K."/>
        </authorList>
    </citation>
    <scope>NUCLEOTIDE SEQUENCE</scope>
</reference>
<name>A0ABQ4XCP5_9ASTR</name>
<evidence type="ECO:0000313" key="3">
    <source>
        <dbReference type="Proteomes" id="UP001151760"/>
    </source>
</evidence>
<keyword evidence="3" id="KW-1185">Reference proteome</keyword>